<sequence>MLSSPSPSTLNQGPVDTGGIAGIPGTPVSAPVAVSSNGSSTSQAFQGEVKAGGLAPQDMLQKDKHQQHQQQQQYAQDSHSQQQQQQHHQHQHEALTQLITMTSGMHPGRGEQLRTALEQRIATLVPLVQAAEADAAALARSHQAQLAVWSQLAADLSAAESLFAAVAAVLKSSSTLTLSGESATTTTTTTTSTATSTSKNFHFSLPCLAFNAPEPVNACSDALCPFDHTCLYCREKTHKLVDCPNKPCICPFFNSPSENQCKPNRCTRLNVCLYCLDDHPFYKCQLAKQTPAADSCNNWNATGFCTKACSRPHVCIRCAGPHTSFECPHNMDSLLQNPRLDTIFEGFTYGAFVTRKSFSRNAALPLQHESLNALSVSVFEPNAENYANGTSSFVGYNSHPSKSRPTHSSFFYDSKHEHSSRKSRHSDRHSSTSRRRNYSNRDRDSSRDHFRDSQDPEDRDMDRDDRDRYDKDRYDKEYDTRPTYSDREYARDVRGEPEKPTSLGYGKEKSFTTPPTSSMLDTPPPPPPVQNYGAGNKRERSISGDNFHRDDGSNVEEGFGGREKRGRTAASSSSSFLTSFTPMSNIANAQSSTAVGGESSLSTAGPPAISSMSSPAPASYHDSPSATISPRTSASAPSLSTAPDHNSSGYSSHPFASALGGSSSKYNNNFDSPPTTKPYGEKQNGYHQNKRHNNNSRNNDYNGGGSGGTYQKRERNGHHGEQRTGPVIGNDGEQKPCFNFNDKGKCSHGDRCWYKHACTACGSRSHGKSECY</sequence>
<proteinExistence type="predicted"/>
<feature type="region of interest" description="Disordered" evidence="2">
    <location>
        <begin position="397"/>
        <end position="734"/>
    </location>
</feature>
<dbReference type="PROSITE" id="PS50103">
    <property type="entry name" value="ZF_C3H1"/>
    <property type="match status" value="1"/>
</dbReference>
<dbReference type="OrthoDB" id="2161371at2759"/>
<name>A0A1Y2BN12_9FUNG</name>
<feature type="zinc finger region" description="C3H1-type" evidence="1">
    <location>
        <begin position="731"/>
        <end position="759"/>
    </location>
</feature>
<dbReference type="Proteomes" id="UP000193642">
    <property type="component" value="Unassembled WGS sequence"/>
</dbReference>
<feature type="compositionally biased region" description="Polar residues" evidence="2">
    <location>
        <begin position="1"/>
        <end position="14"/>
    </location>
</feature>
<dbReference type="AlphaFoldDB" id="A0A1Y2BN12"/>
<organism evidence="4 5">
    <name type="scientific">Rhizoclosmatium globosum</name>
    <dbReference type="NCBI Taxonomy" id="329046"/>
    <lineage>
        <taxon>Eukaryota</taxon>
        <taxon>Fungi</taxon>
        <taxon>Fungi incertae sedis</taxon>
        <taxon>Chytridiomycota</taxon>
        <taxon>Chytridiomycota incertae sedis</taxon>
        <taxon>Chytridiomycetes</taxon>
        <taxon>Chytridiales</taxon>
        <taxon>Chytriomycetaceae</taxon>
        <taxon>Rhizoclosmatium</taxon>
    </lineage>
</organism>
<dbReference type="InterPro" id="IPR000571">
    <property type="entry name" value="Znf_CCCH"/>
</dbReference>
<keyword evidence="1" id="KW-0862">Zinc</keyword>
<dbReference type="SUPFAM" id="SSF81995">
    <property type="entry name" value="beta-sandwich domain of Sec23/24"/>
    <property type="match status" value="1"/>
</dbReference>
<dbReference type="GO" id="GO:0008270">
    <property type="term" value="F:zinc ion binding"/>
    <property type="evidence" value="ECO:0007669"/>
    <property type="project" value="UniProtKB-KW"/>
</dbReference>
<comment type="caution">
    <text evidence="4">The sequence shown here is derived from an EMBL/GenBank/DDBJ whole genome shotgun (WGS) entry which is preliminary data.</text>
</comment>
<evidence type="ECO:0000259" key="3">
    <source>
        <dbReference type="PROSITE" id="PS50103"/>
    </source>
</evidence>
<reference evidence="4 5" key="1">
    <citation type="submission" date="2016-07" db="EMBL/GenBank/DDBJ databases">
        <title>Pervasive Adenine N6-methylation of Active Genes in Fungi.</title>
        <authorList>
            <consortium name="DOE Joint Genome Institute"/>
            <person name="Mondo S.J."/>
            <person name="Dannebaum R.O."/>
            <person name="Kuo R.C."/>
            <person name="Labutti K."/>
            <person name="Haridas S."/>
            <person name="Kuo A."/>
            <person name="Salamov A."/>
            <person name="Ahrendt S.R."/>
            <person name="Lipzen A."/>
            <person name="Sullivan W."/>
            <person name="Andreopoulos W.B."/>
            <person name="Clum A."/>
            <person name="Lindquist E."/>
            <person name="Daum C."/>
            <person name="Ramamoorthy G.K."/>
            <person name="Gryganskyi A."/>
            <person name="Culley D."/>
            <person name="Magnuson J.K."/>
            <person name="James T.Y."/>
            <person name="O'Malley M.A."/>
            <person name="Stajich J.E."/>
            <person name="Spatafora J.W."/>
            <person name="Visel A."/>
            <person name="Grigoriev I.V."/>
        </authorList>
    </citation>
    <scope>NUCLEOTIDE SEQUENCE [LARGE SCALE GENOMIC DNA]</scope>
    <source>
        <strain evidence="4 5">JEL800</strain>
    </source>
</reference>
<keyword evidence="1" id="KW-0479">Metal-binding</keyword>
<accession>A0A1Y2BN12</accession>
<feature type="compositionally biased region" description="Low complexity" evidence="2">
    <location>
        <begin position="68"/>
        <end position="86"/>
    </location>
</feature>
<evidence type="ECO:0000256" key="2">
    <source>
        <dbReference type="SAM" id="MobiDB-lite"/>
    </source>
</evidence>
<keyword evidence="1" id="KW-0863">Zinc-finger</keyword>
<feature type="compositionally biased region" description="Basic residues" evidence="2">
    <location>
        <begin position="418"/>
        <end position="438"/>
    </location>
</feature>
<feature type="region of interest" description="Disordered" evidence="2">
    <location>
        <begin position="1"/>
        <end position="93"/>
    </location>
</feature>
<feature type="compositionally biased region" description="Low complexity" evidence="2">
    <location>
        <begin position="604"/>
        <end position="619"/>
    </location>
</feature>
<feature type="compositionally biased region" description="Low complexity" evidence="2">
    <location>
        <begin position="568"/>
        <end position="581"/>
    </location>
</feature>
<feature type="domain" description="C3H1-type" evidence="3">
    <location>
        <begin position="731"/>
        <end position="759"/>
    </location>
</feature>
<feature type="compositionally biased region" description="Polar residues" evidence="2">
    <location>
        <begin position="582"/>
        <end position="603"/>
    </location>
</feature>
<feature type="compositionally biased region" description="Polar residues" evidence="2">
    <location>
        <begin position="660"/>
        <end position="674"/>
    </location>
</feature>
<feature type="compositionally biased region" description="Low complexity" evidence="2">
    <location>
        <begin position="629"/>
        <end position="643"/>
    </location>
</feature>
<protein>
    <recommendedName>
        <fullName evidence="3">C3H1-type domain-containing protein</fullName>
    </recommendedName>
</protein>
<dbReference type="EMBL" id="MCGO01000057">
    <property type="protein sequence ID" value="ORY36151.1"/>
    <property type="molecule type" value="Genomic_DNA"/>
</dbReference>
<feature type="compositionally biased region" description="Basic and acidic residues" evidence="2">
    <location>
        <begin position="536"/>
        <end position="552"/>
    </location>
</feature>
<feature type="compositionally biased region" description="Basic and acidic residues" evidence="2">
    <location>
        <begin position="711"/>
        <end position="722"/>
    </location>
</feature>
<keyword evidence="5" id="KW-1185">Reference proteome</keyword>
<feature type="compositionally biased region" description="Polar residues" evidence="2">
    <location>
        <begin position="34"/>
        <end position="45"/>
    </location>
</feature>
<feature type="compositionally biased region" description="Basic and acidic residues" evidence="2">
    <location>
        <begin position="439"/>
        <end position="499"/>
    </location>
</feature>
<gene>
    <name evidence="4" type="ORF">BCR33DRAFT_722248</name>
</gene>
<feature type="compositionally biased region" description="Low complexity" evidence="2">
    <location>
        <begin position="512"/>
        <end position="521"/>
    </location>
</feature>
<evidence type="ECO:0000256" key="1">
    <source>
        <dbReference type="PROSITE-ProRule" id="PRU00723"/>
    </source>
</evidence>
<evidence type="ECO:0000313" key="5">
    <source>
        <dbReference type="Proteomes" id="UP000193642"/>
    </source>
</evidence>
<evidence type="ECO:0000313" key="4">
    <source>
        <dbReference type="EMBL" id="ORY36151.1"/>
    </source>
</evidence>